<evidence type="ECO:0000259" key="2">
    <source>
        <dbReference type="Pfam" id="PF23571"/>
    </source>
</evidence>
<dbReference type="PANTHER" id="PTHR31901">
    <property type="entry name" value="GH3 DOMAIN-CONTAINING PROTEIN"/>
    <property type="match status" value="1"/>
</dbReference>
<keyword evidence="1" id="KW-1133">Transmembrane helix</keyword>
<evidence type="ECO:0000313" key="4">
    <source>
        <dbReference type="Proteomes" id="UP000092154"/>
    </source>
</evidence>
<feature type="transmembrane region" description="Helical" evidence="1">
    <location>
        <begin position="20"/>
        <end position="43"/>
    </location>
</feature>
<name>A0A1B7NB25_9AGAM</name>
<dbReference type="AlphaFoldDB" id="A0A1B7NB25"/>
<reference evidence="3 4" key="1">
    <citation type="submission" date="2016-06" db="EMBL/GenBank/DDBJ databases">
        <title>Comparative genomics of the ectomycorrhizal sister species Rhizopogon vinicolor and Rhizopogon vesiculosus (Basidiomycota: Boletales) reveals a divergence of the mating type B locus.</title>
        <authorList>
            <consortium name="DOE Joint Genome Institute"/>
            <person name="Mujic A.B."/>
            <person name="Kuo A."/>
            <person name="Tritt A."/>
            <person name="Lipzen A."/>
            <person name="Chen C."/>
            <person name="Johnson J."/>
            <person name="Sharma A."/>
            <person name="Barry K."/>
            <person name="Grigoriev I.V."/>
            <person name="Spatafora J.W."/>
        </authorList>
    </citation>
    <scope>NUCLEOTIDE SEQUENCE [LARGE SCALE GENOMIC DNA]</scope>
    <source>
        <strain evidence="3 4">AM-OR11-026</strain>
    </source>
</reference>
<accession>A0A1B7NB25</accession>
<organism evidence="3 4">
    <name type="scientific">Rhizopogon vinicolor AM-OR11-026</name>
    <dbReference type="NCBI Taxonomy" id="1314800"/>
    <lineage>
        <taxon>Eukaryota</taxon>
        <taxon>Fungi</taxon>
        <taxon>Dikarya</taxon>
        <taxon>Basidiomycota</taxon>
        <taxon>Agaricomycotina</taxon>
        <taxon>Agaricomycetes</taxon>
        <taxon>Agaricomycetidae</taxon>
        <taxon>Boletales</taxon>
        <taxon>Suillineae</taxon>
        <taxon>Rhizopogonaceae</taxon>
        <taxon>Rhizopogon</taxon>
    </lineage>
</organism>
<gene>
    <name evidence="3" type="ORF">K503DRAFT_863378</name>
</gene>
<dbReference type="OrthoDB" id="10004661at2759"/>
<sequence length="367" mass="40367">MASRPHAIALVNNCRSFLLLYALFALADPGMTSMYFLFATLFINMMQYIEDEWLPVVVGCIKKGIIPDLENVEYARPALEVSLSYTAYVMFGSIFIEILRPKPFSCCGTSSHWSPSAKANRAVHVWPALRTFVSITGGIAAAVVPKAYHPGIIYSSAYAIGLPYDKSDPVTSHKILIMDELIKFLEVSSDETLQSWELAAGRHYEPILTTRDGLWSYRIHDIIIVKGFAPEDGLPVVNYVGRQDGQIKHSYGTSTESGLTSAILSAAELYIGQVIEFVIVIDERDLPLTFGYILEISGEIGIDAHMVPQYALEDHMASNEKYRIGIGAGNARKPKYCDISGEGSGGSLPPAIQRMVIGEGYNRTALL</sequence>
<keyword evidence="1" id="KW-0472">Membrane</keyword>
<dbReference type="GO" id="GO:0016881">
    <property type="term" value="F:acid-amino acid ligase activity"/>
    <property type="evidence" value="ECO:0007669"/>
    <property type="project" value="TreeGrafter"/>
</dbReference>
<dbReference type="InterPro" id="IPR055377">
    <property type="entry name" value="GH3_M"/>
</dbReference>
<feature type="domain" description="GH3 middle" evidence="2">
    <location>
        <begin position="188"/>
        <end position="230"/>
    </location>
</feature>
<evidence type="ECO:0000256" key="1">
    <source>
        <dbReference type="SAM" id="Phobius"/>
    </source>
</evidence>
<dbReference type="InParanoid" id="A0A1B7NB25"/>
<dbReference type="EMBL" id="KV448165">
    <property type="protein sequence ID" value="OAX42049.1"/>
    <property type="molecule type" value="Genomic_DNA"/>
</dbReference>
<evidence type="ECO:0000313" key="3">
    <source>
        <dbReference type="EMBL" id="OAX42049.1"/>
    </source>
</evidence>
<dbReference type="InterPro" id="IPR004993">
    <property type="entry name" value="GH3"/>
</dbReference>
<protein>
    <recommendedName>
        <fullName evidence="2">GH3 middle domain-containing protein</fullName>
    </recommendedName>
</protein>
<keyword evidence="1" id="KW-0812">Transmembrane</keyword>
<dbReference type="GO" id="GO:0005737">
    <property type="term" value="C:cytoplasm"/>
    <property type="evidence" value="ECO:0007669"/>
    <property type="project" value="TreeGrafter"/>
</dbReference>
<proteinExistence type="predicted"/>
<dbReference type="Proteomes" id="UP000092154">
    <property type="component" value="Unassembled WGS sequence"/>
</dbReference>
<dbReference type="Pfam" id="PF23571">
    <property type="entry name" value="GH3_M"/>
    <property type="match status" value="1"/>
</dbReference>
<dbReference type="PANTHER" id="PTHR31901:SF9">
    <property type="entry name" value="GH3 DOMAIN-CONTAINING PROTEIN"/>
    <property type="match status" value="1"/>
</dbReference>
<keyword evidence="4" id="KW-1185">Reference proteome</keyword>